<evidence type="ECO:0000256" key="1">
    <source>
        <dbReference type="SAM" id="MobiDB-lite"/>
    </source>
</evidence>
<dbReference type="Pfam" id="PF01471">
    <property type="entry name" value="PG_binding_1"/>
    <property type="match status" value="2"/>
</dbReference>
<feature type="domain" description="Peptidoglycan binding-like" evidence="3">
    <location>
        <begin position="204"/>
        <end position="259"/>
    </location>
</feature>
<keyword evidence="2" id="KW-0472">Membrane</keyword>
<keyword evidence="2" id="KW-0812">Transmembrane</keyword>
<dbReference type="EMBL" id="JAMPKX010000002">
    <property type="protein sequence ID" value="MEP0946803.1"/>
    <property type="molecule type" value="Genomic_DNA"/>
</dbReference>
<keyword evidence="2" id="KW-1133">Transmembrane helix</keyword>
<dbReference type="SUPFAM" id="SSF47090">
    <property type="entry name" value="PGBD-like"/>
    <property type="match status" value="2"/>
</dbReference>
<keyword evidence="5" id="KW-1185">Reference proteome</keyword>
<dbReference type="InterPro" id="IPR036366">
    <property type="entry name" value="PGBDSf"/>
</dbReference>
<feature type="transmembrane region" description="Helical" evidence="2">
    <location>
        <begin position="20"/>
        <end position="47"/>
    </location>
</feature>
<dbReference type="RefSeq" id="WP_190696839.1">
    <property type="nucleotide sequence ID" value="NZ_JAMPKX010000002.1"/>
</dbReference>
<feature type="compositionally biased region" description="Low complexity" evidence="1">
    <location>
        <begin position="146"/>
        <end position="194"/>
    </location>
</feature>
<dbReference type="InterPro" id="IPR052905">
    <property type="entry name" value="LD-transpeptidase_YkuD-like"/>
</dbReference>
<organism evidence="4 5">
    <name type="scientific">Leptolyngbya subtilissima DQ-A4</name>
    <dbReference type="NCBI Taxonomy" id="2933933"/>
    <lineage>
        <taxon>Bacteria</taxon>
        <taxon>Bacillati</taxon>
        <taxon>Cyanobacteriota</taxon>
        <taxon>Cyanophyceae</taxon>
        <taxon>Leptolyngbyales</taxon>
        <taxon>Leptolyngbyaceae</taxon>
        <taxon>Leptolyngbya group</taxon>
        <taxon>Leptolyngbya</taxon>
    </lineage>
</organism>
<evidence type="ECO:0000259" key="3">
    <source>
        <dbReference type="Pfam" id="PF01471"/>
    </source>
</evidence>
<dbReference type="InterPro" id="IPR036365">
    <property type="entry name" value="PGBD-like_sf"/>
</dbReference>
<evidence type="ECO:0000313" key="5">
    <source>
        <dbReference type="Proteomes" id="UP001482513"/>
    </source>
</evidence>
<dbReference type="PANTHER" id="PTHR41533">
    <property type="entry name" value="L,D-TRANSPEPTIDASE HI_1667-RELATED"/>
    <property type="match status" value="1"/>
</dbReference>
<accession>A0ABV0K4H0</accession>
<sequence length="260" mass="26690">MFRVSPFIQRMTPGGASQRVWGAVAAIPFWGGCAIALGVSLTASVTWAQDPAEEKPPASQPATPTVSGGRIVRPTLQLGSQGESVRELQSMLILLGYYPGPVTGVYQEDTAAAARRFQTAASVTADGIVGPATWSRLFPTPPEEANPPTATASSSTTPPATTPSATAPGSTTPPATTPPATTTPATPSGGTPAALPVLRPGMEGDAVRQLQQRLRTKKFYNGTVDGVFGSQTEAAVRAAQAANNLTVDGIVGPATWRALN</sequence>
<dbReference type="PROSITE" id="PS51257">
    <property type="entry name" value="PROKAR_LIPOPROTEIN"/>
    <property type="match status" value="1"/>
</dbReference>
<feature type="region of interest" description="Disordered" evidence="1">
    <location>
        <begin position="134"/>
        <end position="198"/>
    </location>
</feature>
<dbReference type="Proteomes" id="UP001482513">
    <property type="component" value="Unassembled WGS sequence"/>
</dbReference>
<evidence type="ECO:0000256" key="2">
    <source>
        <dbReference type="SAM" id="Phobius"/>
    </source>
</evidence>
<gene>
    <name evidence="4" type="ORF">NC992_07960</name>
</gene>
<dbReference type="Gene3D" id="1.10.101.10">
    <property type="entry name" value="PGBD-like superfamily/PGBD"/>
    <property type="match status" value="2"/>
</dbReference>
<proteinExistence type="predicted"/>
<comment type="caution">
    <text evidence="4">The sequence shown here is derived from an EMBL/GenBank/DDBJ whole genome shotgun (WGS) entry which is preliminary data.</text>
</comment>
<evidence type="ECO:0000313" key="4">
    <source>
        <dbReference type="EMBL" id="MEP0946803.1"/>
    </source>
</evidence>
<protein>
    <submittedName>
        <fullName evidence="4">Peptidoglycan-binding protein</fullName>
    </submittedName>
</protein>
<reference evidence="4 5" key="1">
    <citation type="submission" date="2022-04" db="EMBL/GenBank/DDBJ databases">
        <title>Positive selection, recombination, and allopatry shape intraspecific diversity of widespread and dominant cyanobacteria.</title>
        <authorList>
            <person name="Wei J."/>
            <person name="Shu W."/>
            <person name="Hu C."/>
        </authorList>
    </citation>
    <scope>NUCLEOTIDE SEQUENCE [LARGE SCALE GENOMIC DNA]</scope>
    <source>
        <strain evidence="4 5">DQ-A4</strain>
    </source>
</reference>
<feature type="region of interest" description="Disordered" evidence="1">
    <location>
        <begin position="50"/>
        <end position="70"/>
    </location>
</feature>
<dbReference type="InterPro" id="IPR002477">
    <property type="entry name" value="Peptidoglycan-bd-like"/>
</dbReference>
<feature type="domain" description="Peptidoglycan binding-like" evidence="3">
    <location>
        <begin position="81"/>
        <end position="137"/>
    </location>
</feature>
<name>A0ABV0K4H0_9CYAN</name>
<dbReference type="PANTHER" id="PTHR41533:SF1">
    <property type="entry name" value="L,D-TRANSPEPTIDASE YCBB-RELATED"/>
    <property type="match status" value="1"/>
</dbReference>